<accession>A0A564Z270</accession>
<reference evidence="1 2" key="1">
    <citation type="submission" date="2019-07" db="EMBL/GenBank/DDBJ databases">
        <authorList>
            <person name="Jastrzebski P J."/>
            <person name="Paukszto L."/>
            <person name="Jastrzebski P J."/>
        </authorList>
    </citation>
    <scope>NUCLEOTIDE SEQUENCE [LARGE SCALE GENOMIC DNA]</scope>
    <source>
        <strain evidence="1 2">WMS-il1</strain>
    </source>
</reference>
<evidence type="ECO:0000313" key="1">
    <source>
        <dbReference type="EMBL" id="VUZ53379.1"/>
    </source>
</evidence>
<sequence length="86" mass="10466">MQSFVRTFLHQLRYKGISMLPVFRGTHRLLTFKTHPSFRYIHKLHHTVPLHSRLCITSLRCYRSMIQPSLIFLKICFYRNIFQRLS</sequence>
<gene>
    <name evidence="1" type="ORF">WMSIL1_LOCUS11693</name>
</gene>
<feature type="non-terminal residue" evidence="1">
    <location>
        <position position="86"/>
    </location>
</feature>
<evidence type="ECO:0000313" key="2">
    <source>
        <dbReference type="Proteomes" id="UP000321570"/>
    </source>
</evidence>
<dbReference type="AlphaFoldDB" id="A0A564Z270"/>
<dbReference type="Proteomes" id="UP000321570">
    <property type="component" value="Unassembled WGS sequence"/>
</dbReference>
<name>A0A564Z270_HYMDI</name>
<organism evidence="1 2">
    <name type="scientific">Hymenolepis diminuta</name>
    <name type="common">Rat tapeworm</name>
    <dbReference type="NCBI Taxonomy" id="6216"/>
    <lineage>
        <taxon>Eukaryota</taxon>
        <taxon>Metazoa</taxon>
        <taxon>Spiralia</taxon>
        <taxon>Lophotrochozoa</taxon>
        <taxon>Platyhelminthes</taxon>
        <taxon>Cestoda</taxon>
        <taxon>Eucestoda</taxon>
        <taxon>Cyclophyllidea</taxon>
        <taxon>Hymenolepididae</taxon>
        <taxon>Hymenolepis</taxon>
    </lineage>
</organism>
<keyword evidence="2" id="KW-1185">Reference proteome</keyword>
<proteinExistence type="predicted"/>
<protein>
    <submittedName>
        <fullName evidence="1">Uncharacterized protein</fullName>
    </submittedName>
</protein>
<dbReference type="EMBL" id="CABIJS010000555">
    <property type="protein sequence ID" value="VUZ53379.1"/>
    <property type="molecule type" value="Genomic_DNA"/>
</dbReference>